<dbReference type="GO" id="GO:0005886">
    <property type="term" value="C:plasma membrane"/>
    <property type="evidence" value="ECO:0007669"/>
    <property type="project" value="UniProtKB-SubCell"/>
</dbReference>
<dbReference type="RefSeq" id="WP_150903163.1">
    <property type="nucleotide sequence ID" value="NZ_VTWT01000003.1"/>
</dbReference>
<dbReference type="AlphaFoldDB" id="A0A5N1J0M4"/>
<keyword evidence="6" id="KW-1185">Reference proteome</keyword>
<comment type="subcellular location">
    <subcellularLocation>
        <location evidence="1">Cell membrane</location>
    </subcellularLocation>
</comment>
<evidence type="ECO:0000256" key="2">
    <source>
        <dbReference type="ARBA" id="ARBA00022475"/>
    </source>
</evidence>
<dbReference type="InterPro" id="IPR009722">
    <property type="entry name" value="YjiK/CarP"/>
</dbReference>
<name>A0A5N1J0M4_9BACT</name>
<feature type="signal peptide" evidence="4">
    <location>
        <begin position="1"/>
        <end position="22"/>
    </location>
</feature>
<sequence>MKKIAASILGLSLSAFFLVSEASETWKAEIVKEIGTDKGKKSKAAKEAVSKEVQVVSKWEVPDILREVSGIAYLGPNRFACIQDEQGTIFIYNTAAAKIEKEIDFAGPGDYEGIALVGKTAYVVRADGRLFEVNNIESAKPQVTEYGTPFTAENNIEGLGYDARNNRLLLAVKDRDSNSNAYKGIYSFDLETKKLAATPVYKIDFGHPVFATVQDNEKTMMPSEVQVHPVTGNVYVTDAKNAQIVVMDAQGNIKNRYKISKGDFYKAEGITFSPAGELFISNEGKKTKANILKVNIAGL</sequence>
<evidence type="ECO:0000313" key="6">
    <source>
        <dbReference type="Proteomes" id="UP000326570"/>
    </source>
</evidence>
<organism evidence="5 6">
    <name type="scientific">Adhaeribacter soli</name>
    <dbReference type="NCBI Taxonomy" id="2607655"/>
    <lineage>
        <taxon>Bacteria</taxon>
        <taxon>Pseudomonadati</taxon>
        <taxon>Bacteroidota</taxon>
        <taxon>Cytophagia</taxon>
        <taxon>Cytophagales</taxon>
        <taxon>Hymenobacteraceae</taxon>
        <taxon>Adhaeribacter</taxon>
    </lineage>
</organism>
<reference evidence="5 6" key="1">
    <citation type="submission" date="2019-09" db="EMBL/GenBank/DDBJ databases">
        <title>Genome sequence of Adhaeribacter sp. M2.</title>
        <authorList>
            <person name="Srinivasan S."/>
        </authorList>
    </citation>
    <scope>NUCLEOTIDE SEQUENCE [LARGE SCALE GENOMIC DNA]</scope>
    <source>
        <strain evidence="5 6">M2</strain>
    </source>
</reference>
<accession>A0A5N1J0M4</accession>
<dbReference type="Gene3D" id="2.130.10.10">
    <property type="entry name" value="YVTN repeat-like/Quinoprotein amine dehydrogenase"/>
    <property type="match status" value="1"/>
</dbReference>
<keyword evidence="2" id="KW-1003">Cell membrane</keyword>
<keyword evidence="3" id="KW-0472">Membrane</keyword>
<dbReference type="SUPFAM" id="SSF63825">
    <property type="entry name" value="YWTD domain"/>
    <property type="match status" value="1"/>
</dbReference>
<feature type="chain" id="PRO_5024820400" description="SdiA-regulated family protein" evidence="4">
    <location>
        <begin position="23"/>
        <end position="299"/>
    </location>
</feature>
<dbReference type="InterPro" id="IPR015943">
    <property type="entry name" value="WD40/YVTN_repeat-like_dom_sf"/>
</dbReference>
<evidence type="ECO:0000256" key="4">
    <source>
        <dbReference type="SAM" id="SignalP"/>
    </source>
</evidence>
<evidence type="ECO:0000313" key="5">
    <source>
        <dbReference type="EMBL" id="KAA9340091.1"/>
    </source>
</evidence>
<comment type="caution">
    <text evidence="5">The sequence shown here is derived from an EMBL/GenBank/DDBJ whole genome shotgun (WGS) entry which is preliminary data.</text>
</comment>
<dbReference type="Proteomes" id="UP000326570">
    <property type="component" value="Unassembled WGS sequence"/>
</dbReference>
<evidence type="ECO:0000256" key="3">
    <source>
        <dbReference type="ARBA" id="ARBA00023136"/>
    </source>
</evidence>
<keyword evidence="4" id="KW-0732">Signal</keyword>
<protein>
    <recommendedName>
        <fullName evidence="7">SdiA-regulated family protein</fullName>
    </recommendedName>
</protein>
<dbReference type="EMBL" id="VTWT01000003">
    <property type="protein sequence ID" value="KAA9340091.1"/>
    <property type="molecule type" value="Genomic_DNA"/>
</dbReference>
<gene>
    <name evidence="5" type="ORF">F0P94_07000</name>
</gene>
<evidence type="ECO:0008006" key="7">
    <source>
        <dbReference type="Google" id="ProtNLM"/>
    </source>
</evidence>
<dbReference type="Pfam" id="PF06977">
    <property type="entry name" value="SdiA-regulated"/>
    <property type="match status" value="1"/>
</dbReference>
<proteinExistence type="predicted"/>
<evidence type="ECO:0000256" key="1">
    <source>
        <dbReference type="ARBA" id="ARBA00004236"/>
    </source>
</evidence>